<dbReference type="InterPro" id="IPR036249">
    <property type="entry name" value="Thioredoxin-like_sf"/>
</dbReference>
<dbReference type="Gene3D" id="3.50.50.60">
    <property type="entry name" value="FAD/NAD(P)-binding domain"/>
    <property type="match status" value="1"/>
</dbReference>
<dbReference type="Pfam" id="PF01494">
    <property type="entry name" value="FAD_binding_3"/>
    <property type="match status" value="1"/>
</dbReference>
<keyword evidence="3" id="KW-0274">FAD</keyword>
<evidence type="ECO:0000256" key="3">
    <source>
        <dbReference type="ARBA" id="ARBA00022827"/>
    </source>
</evidence>
<dbReference type="SUPFAM" id="SSF52833">
    <property type="entry name" value="Thioredoxin-like"/>
    <property type="match status" value="1"/>
</dbReference>
<dbReference type="GO" id="GO:0016709">
    <property type="term" value="F:oxidoreductase activity, acting on paired donors, with incorporation or reduction of molecular oxygen, NAD(P)H as one donor, and incorporation of one atom of oxygen"/>
    <property type="evidence" value="ECO:0007669"/>
    <property type="project" value="UniProtKB-ARBA"/>
</dbReference>
<comment type="caution">
    <text evidence="7">The sequence shown here is derived from an EMBL/GenBank/DDBJ whole genome shotgun (WGS) entry which is preliminary data.</text>
</comment>
<evidence type="ECO:0000256" key="2">
    <source>
        <dbReference type="ARBA" id="ARBA00022630"/>
    </source>
</evidence>
<dbReference type="PANTHER" id="PTHR43004:SF4">
    <property type="entry name" value="FAD-BINDING DOMAIN-CONTAINING PROTEIN"/>
    <property type="match status" value="1"/>
</dbReference>
<sequence>MSPIADAECYGAECVSASTTVVVVGAGPSGLMLANNLARFGTSVVILDDRPDKTSTGKADGMQPKTIETFKQLRLADPLLRNGAKVFDISFWVKLLHSKKSSSLTNFQESTTDQPMRRTGRKLHYPDHLVGASDPYILLAHQGMVEEVMIDDMESRGVFVTRNARFTSCSPVDGMDQLQIQYEDTATNAIRTIKADYLVGCDGARSKVRSFIPDADLEGEITNAAWGVMDGVIDTDFPDLWSKVALRSHSAGSILLIPRERGMTRLYVELSSTGGERVDKAKATPEYVTQRAREAMHPFKLEWKSVEWFGTYVVGQRVAKRFMDPSAKVFIAGDAGHCHSALAAQGANTSMHDSFNLAWKLNLVARGLAKSSLLHTYEEERQKIAHDLINFDVEHCKAFSEGETALAKNFDDNIRFIAGFGAEYTPGTLTRVSSSPCRIQAGMLQLPAKVTRYIDANPVDVQLDIPLLGQFKIYIFVPELRSSLSALNVLCEQLASVLGELTAHADRSFEKHSRGHCSSDDFQQPQRYNTVSNIFTLAMVTKSSQSEFEISELPEMLQKSRWSVYLDDIQATGCTERWFGNLEAESIGMAIVRPDGYIGMIDSWDMAKVAATRAWLDSYFLSFMA</sequence>
<dbReference type="PRINTS" id="PR00420">
    <property type="entry name" value="RNGMNOXGNASE"/>
</dbReference>
<dbReference type="AlphaFoldDB" id="A0A9W4IH11"/>
<dbReference type="Proteomes" id="UP001152649">
    <property type="component" value="Unassembled WGS sequence"/>
</dbReference>
<evidence type="ECO:0000259" key="6">
    <source>
        <dbReference type="Pfam" id="PF07976"/>
    </source>
</evidence>
<dbReference type="InterPro" id="IPR012941">
    <property type="entry name" value="Phe_hydrox_C_dim_dom"/>
</dbReference>
<dbReference type="PANTHER" id="PTHR43004">
    <property type="entry name" value="TRK SYSTEM POTASSIUM UPTAKE PROTEIN"/>
    <property type="match status" value="1"/>
</dbReference>
<name>A0A9W4IH11_9EURO</name>
<evidence type="ECO:0000313" key="7">
    <source>
        <dbReference type="EMBL" id="CAG8296979.1"/>
    </source>
</evidence>
<evidence type="ECO:0000256" key="4">
    <source>
        <dbReference type="ARBA" id="ARBA00023002"/>
    </source>
</evidence>
<dbReference type="InterPro" id="IPR036188">
    <property type="entry name" value="FAD/NAD-bd_sf"/>
</dbReference>
<reference evidence="7" key="1">
    <citation type="submission" date="2021-07" db="EMBL/GenBank/DDBJ databases">
        <authorList>
            <person name="Branca A.L. A."/>
        </authorList>
    </citation>
    <scope>NUCLEOTIDE SEQUENCE</scope>
</reference>
<feature type="domain" description="Phenol hydroxylase-like C-terminal dimerisation" evidence="6">
    <location>
        <begin position="424"/>
        <end position="624"/>
    </location>
</feature>
<evidence type="ECO:0000256" key="1">
    <source>
        <dbReference type="ARBA" id="ARBA00007801"/>
    </source>
</evidence>
<comment type="similarity">
    <text evidence="1">Belongs to the PheA/TfdB FAD monooxygenase family.</text>
</comment>
<evidence type="ECO:0000313" key="8">
    <source>
        <dbReference type="Proteomes" id="UP001152649"/>
    </source>
</evidence>
<dbReference type="Gene3D" id="3.30.9.10">
    <property type="entry name" value="D-Amino Acid Oxidase, subunit A, domain 2"/>
    <property type="match status" value="1"/>
</dbReference>
<organism evidence="7 8">
    <name type="scientific">Penicillium salamii</name>
    <dbReference type="NCBI Taxonomy" id="1612424"/>
    <lineage>
        <taxon>Eukaryota</taxon>
        <taxon>Fungi</taxon>
        <taxon>Dikarya</taxon>
        <taxon>Ascomycota</taxon>
        <taxon>Pezizomycotina</taxon>
        <taxon>Eurotiomycetes</taxon>
        <taxon>Eurotiomycetidae</taxon>
        <taxon>Eurotiales</taxon>
        <taxon>Aspergillaceae</taxon>
        <taxon>Penicillium</taxon>
    </lineage>
</organism>
<dbReference type="OrthoDB" id="5325318at2759"/>
<proteinExistence type="inferred from homology"/>
<keyword evidence="2" id="KW-0285">Flavoprotein</keyword>
<dbReference type="SUPFAM" id="SSF54373">
    <property type="entry name" value="FAD-linked reductases, C-terminal domain"/>
    <property type="match status" value="1"/>
</dbReference>
<dbReference type="InterPro" id="IPR002938">
    <property type="entry name" value="FAD-bd"/>
</dbReference>
<feature type="domain" description="FAD-binding" evidence="5">
    <location>
        <begin position="19"/>
        <end position="391"/>
    </location>
</feature>
<dbReference type="SUPFAM" id="SSF51905">
    <property type="entry name" value="FAD/NAD(P)-binding domain"/>
    <property type="match status" value="1"/>
</dbReference>
<dbReference type="InterPro" id="IPR050641">
    <property type="entry name" value="RIFMO-like"/>
</dbReference>
<protein>
    <submittedName>
        <fullName evidence="7">Uncharacterized protein</fullName>
    </submittedName>
</protein>
<gene>
    <name evidence="7" type="ORF">PSALAMII_LOCUS1778</name>
</gene>
<accession>A0A9W4IH11</accession>
<evidence type="ECO:0000259" key="5">
    <source>
        <dbReference type="Pfam" id="PF01494"/>
    </source>
</evidence>
<dbReference type="GO" id="GO:0071949">
    <property type="term" value="F:FAD binding"/>
    <property type="evidence" value="ECO:0007669"/>
    <property type="project" value="InterPro"/>
</dbReference>
<keyword evidence="8" id="KW-1185">Reference proteome</keyword>
<keyword evidence="4" id="KW-0560">Oxidoreductase</keyword>
<dbReference type="EMBL" id="CAJVPG010000066">
    <property type="protein sequence ID" value="CAG8296979.1"/>
    <property type="molecule type" value="Genomic_DNA"/>
</dbReference>
<dbReference type="Gene3D" id="3.40.30.20">
    <property type="match status" value="1"/>
</dbReference>
<dbReference type="InterPro" id="IPR038220">
    <property type="entry name" value="PHOX_C_sf"/>
</dbReference>
<dbReference type="Pfam" id="PF07976">
    <property type="entry name" value="Phe_hydrox_dim"/>
    <property type="match status" value="1"/>
</dbReference>